<evidence type="ECO:0000313" key="2">
    <source>
        <dbReference type="EMBL" id="MDJ1483481.1"/>
    </source>
</evidence>
<proteinExistence type="predicted"/>
<dbReference type="AlphaFoldDB" id="A0AAE3U8I7"/>
<reference evidence="2" key="1">
    <citation type="submission" date="2023-05" db="EMBL/GenBank/DDBJ databases">
        <authorList>
            <person name="Zhang X."/>
        </authorList>
    </citation>
    <scope>NUCLEOTIDE SEQUENCE</scope>
    <source>
        <strain evidence="2">YF14B1</strain>
    </source>
</reference>
<dbReference type="Proteomes" id="UP001241110">
    <property type="component" value="Unassembled WGS sequence"/>
</dbReference>
<evidence type="ECO:0000313" key="3">
    <source>
        <dbReference type="Proteomes" id="UP001241110"/>
    </source>
</evidence>
<gene>
    <name evidence="2" type="ORF">QNI16_23485</name>
</gene>
<dbReference type="EMBL" id="JASJOS010000011">
    <property type="protein sequence ID" value="MDJ1483481.1"/>
    <property type="molecule type" value="Genomic_DNA"/>
</dbReference>
<accession>A0AAE3U8I7</accession>
<dbReference type="InterPro" id="IPR039442">
    <property type="entry name" value="Mrr-like_dom"/>
</dbReference>
<organism evidence="2 3">
    <name type="scientific">Xanthocytophaga flava</name>
    <dbReference type="NCBI Taxonomy" id="3048013"/>
    <lineage>
        <taxon>Bacteria</taxon>
        <taxon>Pseudomonadati</taxon>
        <taxon>Bacteroidota</taxon>
        <taxon>Cytophagia</taxon>
        <taxon>Cytophagales</taxon>
        <taxon>Rhodocytophagaceae</taxon>
        <taxon>Xanthocytophaga</taxon>
    </lineage>
</organism>
<evidence type="ECO:0000259" key="1">
    <source>
        <dbReference type="Pfam" id="PF13156"/>
    </source>
</evidence>
<protein>
    <recommendedName>
        <fullName evidence="1">Mrr-like domain-containing protein</fullName>
    </recommendedName>
</protein>
<comment type="caution">
    <text evidence="2">The sequence shown here is derived from an EMBL/GenBank/DDBJ whole genome shotgun (WGS) entry which is preliminary data.</text>
</comment>
<dbReference type="RefSeq" id="WP_313983389.1">
    <property type="nucleotide sequence ID" value="NZ_JASJOS010000011.1"/>
</dbReference>
<name>A0AAE3U8I7_9BACT</name>
<dbReference type="Pfam" id="PF13156">
    <property type="entry name" value="Mrr_cat_2"/>
    <property type="match status" value="1"/>
</dbReference>
<sequence>MKKSIRPPENWQDFETLCKKLFGEIWGCPHTIKKNGRLGQSQAGIDVYGKPKGETEYWGIQCKGKDNYEDKKLTESEIDQEIIKASTFEPHLKVLIFATTASKDAQIEKYIRIKDQESSKNGRFEIVLYCWQDLVDLIEENRDTFNWYVNNIQFKDQFDVSITIDTGHDNGAIRPKFLKTITTYTQNPPQKHDFNKHASIAWMFEKPKMPFGKTNKSWCKLVITIKNTGSIVLEDWKLRLTFSNNVKKLEDDSPRPNIFNLSPNYALCTTWAYQEDRLVICKPLNNSPLIQKDTRSFTCYCIPDFDAEEVTVKCHLLARNFDRENEINIIVEPDYEVELLVEQVYSSDDEKKDITFSEWIIEE</sequence>
<feature type="domain" description="Mrr-like" evidence="1">
    <location>
        <begin position="19"/>
        <end position="117"/>
    </location>
</feature>